<sequence length="233" mass="26931">MNLFPLTMPGYIYDVHLYKIDLLLLCSARTYQNPVINERSWKAWLVHVGKIHVDEQTLVKLEVTNAQCSDSGIFTCSAFAVTHDLTLYWSISTAIDVIIKAPLAEFSFDVFTRTNKLDFVEGETIIMMCSIQGPKDVVFDWRFGRKQRNGEMLDYSYQHHRHIKTTVKPLSRPGFENCPYYEHRSQLSFTAERRYNGYTFYCDVLTPGTLFGRNNATIFVQTVNASETEVTHE</sequence>
<name>A0AAV2H4U8_LYMST</name>
<dbReference type="SUPFAM" id="SSF48726">
    <property type="entry name" value="Immunoglobulin"/>
    <property type="match status" value="2"/>
</dbReference>
<dbReference type="PROSITE" id="PS50835">
    <property type="entry name" value="IG_LIKE"/>
    <property type="match status" value="1"/>
</dbReference>
<dbReference type="EMBL" id="CAXITT010000036">
    <property type="protein sequence ID" value="CAL1528712.1"/>
    <property type="molecule type" value="Genomic_DNA"/>
</dbReference>
<gene>
    <name evidence="2" type="ORF">GSLYS_00002882001</name>
</gene>
<reference evidence="2 3" key="1">
    <citation type="submission" date="2024-04" db="EMBL/GenBank/DDBJ databases">
        <authorList>
            <consortium name="Genoscope - CEA"/>
            <person name="William W."/>
        </authorList>
    </citation>
    <scope>NUCLEOTIDE SEQUENCE [LARGE SCALE GENOMIC DNA]</scope>
</reference>
<dbReference type="InterPro" id="IPR007110">
    <property type="entry name" value="Ig-like_dom"/>
</dbReference>
<keyword evidence="3" id="KW-1185">Reference proteome</keyword>
<dbReference type="Proteomes" id="UP001497497">
    <property type="component" value="Unassembled WGS sequence"/>
</dbReference>
<feature type="domain" description="Ig-like" evidence="1">
    <location>
        <begin position="102"/>
        <end position="219"/>
    </location>
</feature>
<dbReference type="AlphaFoldDB" id="A0AAV2H4U8"/>
<protein>
    <recommendedName>
        <fullName evidence="1">Ig-like domain-containing protein</fullName>
    </recommendedName>
</protein>
<dbReference type="InterPro" id="IPR036179">
    <property type="entry name" value="Ig-like_dom_sf"/>
</dbReference>
<evidence type="ECO:0000259" key="1">
    <source>
        <dbReference type="PROSITE" id="PS50835"/>
    </source>
</evidence>
<proteinExistence type="predicted"/>
<comment type="caution">
    <text evidence="2">The sequence shown here is derived from an EMBL/GenBank/DDBJ whole genome shotgun (WGS) entry which is preliminary data.</text>
</comment>
<evidence type="ECO:0000313" key="3">
    <source>
        <dbReference type="Proteomes" id="UP001497497"/>
    </source>
</evidence>
<evidence type="ECO:0000313" key="2">
    <source>
        <dbReference type="EMBL" id="CAL1528712.1"/>
    </source>
</evidence>
<organism evidence="2 3">
    <name type="scientific">Lymnaea stagnalis</name>
    <name type="common">Great pond snail</name>
    <name type="synonym">Helix stagnalis</name>
    <dbReference type="NCBI Taxonomy" id="6523"/>
    <lineage>
        <taxon>Eukaryota</taxon>
        <taxon>Metazoa</taxon>
        <taxon>Spiralia</taxon>
        <taxon>Lophotrochozoa</taxon>
        <taxon>Mollusca</taxon>
        <taxon>Gastropoda</taxon>
        <taxon>Heterobranchia</taxon>
        <taxon>Euthyneura</taxon>
        <taxon>Panpulmonata</taxon>
        <taxon>Hygrophila</taxon>
        <taxon>Lymnaeoidea</taxon>
        <taxon>Lymnaeidae</taxon>
        <taxon>Lymnaea</taxon>
    </lineage>
</organism>
<accession>A0AAV2H4U8</accession>